<name>A0A379WU55_SALET</name>
<evidence type="ECO:0000313" key="2">
    <source>
        <dbReference type="Proteomes" id="UP000254712"/>
    </source>
</evidence>
<protein>
    <submittedName>
        <fullName evidence="1">Glycogen debranching protein GlgX</fullName>
        <ecNumber evidence="1">3.2.1.-</ecNumber>
    </submittedName>
</protein>
<sequence length="30" mass="3520">MHVDGFRFDLGTILGRERKALIREAAFLMR</sequence>
<keyword evidence="1" id="KW-0326">Glycosidase</keyword>
<proteinExistence type="predicted"/>
<keyword evidence="1" id="KW-0378">Hydrolase</keyword>
<evidence type="ECO:0000313" key="1">
    <source>
        <dbReference type="EMBL" id="SUH37460.1"/>
    </source>
</evidence>
<dbReference type="Proteomes" id="UP000254712">
    <property type="component" value="Unassembled WGS sequence"/>
</dbReference>
<dbReference type="GO" id="GO:0016798">
    <property type="term" value="F:hydrolase activity, acting on glycosyl bonds"/>
    <property type="evidence" value="ECO:0007669"/>
    <property type="project" value="UniProtKB-KW"/>
</dbReference>
<dbReference type="EMBL" id="UGXT01000002">
    <property type="protein sequence ID" value="SUH37460.1"/>
    <property type="molecule type" value="Genomic_DNA"/>
</dbReference>
<dbReference type="EC" id="3.2.1.-" evidence="1"/>
<accession>A0A379WU55</accession>
<dbReference type="AlphaFoldDB" id="A0A379WU55"/>
<reference evidence="1 2" key="1">
    <citation type="submission" date="2018-06" db="EMBL/GenBank/DDBJ databases">
        <authorList>
            <consortium name="Pathogen Informatics"/>
            <person name="Doyle S."/>
        </authorList>
    </citation>
    <scope>NUCLEOTIDE SEQUENCE [LARGE SCALE GENOMIC DNA]</scope>
    <source>
        <strain evidence="1 2">NCTC8261</strain>
    </source>
</reference>
<gene>
    <name evidence="1" type="ORF">NCTC8261_03757</name>
</gene>
<organism evidence="1 2">
    <name type="scientific">Salmonella enterica I</name>
    <dbReference type="NCBI Taxonomy" id="59201"/>
    <lineage>
        <taxon>Bacteria</taxon>
        <taxon>Pseudomonadati</taxon>
        <taxon>Pseudomonadota</taxon>
        <taxon>Gammaproteobacteria</taxon>
        <taxon>Enterobacterales</taxon>
        <taxon>Enterobacteriaceae</taxon>
        <taxon>Salmonella</taxon>
    </lineage>
</organism>